<protein>
    <submittedName>
        <fullName evidence="1">Uncharacterized protein</fullName>
    </submittedName>
</protein>
<evidence type="ECO:0000313" key="1">
    <source>
        <dbReference type="EMBL" id="KZT31845.1"/>
    </source>
</evidence>
<gene>
    <name evidence="1" type="ORF">SISSUDRAFT_650100</name>
</gene>
<accession>A0A165X5E2</accession>
<proteinExistence type="predicted"/>
<dbReference type="AlphaFoldDB" id="A0A165X5E2"/>
<reference evidence="1 2" key="1">
    <citation type="journal article" date="2016" name="Mol. Biol. Evol.">
        <title>Comparative Genomics of Early-Diverging Mushroom-Forming Fungi Provides Insights into the Origins of Lignocellulose Decay Capabilities.</title>
        <authorList>
            <person name="Nagy L.G."/>
            <person name="Riley R."/>
            <person name="Tritt A."/>
            <person name="Adam C."/>
            <person name="Daum C."/>
            <person name="Floudas D."/>
            <person name="Sun H."/>
            <person name="Yadav J.S."/>
            <person name="Pangilinan J."/>
            <person name="Larsson K.H."/>
            <person name="Matsuura K."/>
            <person name="Barry K."/>
            <person name="Labutti K."/>
            <person name="Kuo R."/>
            <person name="Ohm R.A."/>
            <person name="Bhattacharya S.S."/>
            <person name="Shirouzu T."/>
            <person name="Yoshinaga Y."/>
            <person name="Martin F.M."/>
            <person name="Grigoriev I.V."/>
            <person name="Hibbett D.S."/>
        </authorList>
    </citation>
    <scope>NUCLEOTIDE SEQUENCE [LARGE SCALE GENOMIC DNA]</scope>
    <source>
        <strain evidence="1 2">HHB10207 ss-3</strain>
    </source>
</reference>
<keyword evidence="2" id="KW-1185">Reference proteome</keyword>
<evidence type="ECO:0000313" key="2">
    <source>
        <dbReference type="Proteomes" id="UP000076798"/>
    </source>
</evidence>
<sequence length="81" mass="8643">MCSLANDSLLSIATLCSISPRFSPCDFQTLCVSSHPLVACITLRQPAKIPSISQDSTTANIKGQTVVAMTVKRDCDNIVKS</sequence>
<dbReference type="Proteomes" id="UP000076798">
    <property type="component" value="Unassembled WGS sequence"/>
</dbReference>
<name>A0A165X5E2_9AGAM</name>
<dbReference type="EMBL" id="KV428444">
    <property type="protein sequence ID" value="KZT31845.1"/>
    <property type="molecule type" value="Genomic_DNA"/>
</dbReference>
<organism evidence="1 2">
    <name type="scientific">Sistotremastrum suecicum HHB10207 ss-3</name>
    <dbReference type="NCBI Taxonomy" id="1314776"/>
    <lineage>
        <taxon>Eukaryota</taxon>
        <taxon>Fungi</taxon>
        <taxon>Dikarya</taxon>
        <taxon>Basidiomycota</taxon>
        <taxon>Agaricomycotina</taxon>
        <taxon>Agaricomycetes</taxon>
        <taxon>Sistotremastrales</taxon>
        <taxon>Sistotremastraceae</taxon>
        <taxon>Sistotremastrum</taxon>
    </lineage>
</organism>